<dbReference type="GO" id="GO:0005524">
    <property type="term" value="F:ATP binding"/>
    <property type="evidence" value="ECO:0007669"/>
    <property type="project" value="UniProtKB-KW"/>
</dbReference>
<dbReference type="GO" id="GO:0004326">
    <property type="term" value="F:tetrahydrofolylpolyglutamate synthase activity"/>
    <property type="evidence" value="ECO:0007669"/>
    <property type="project" value="UniProtKB-EC"/>
</dbReference>
<dbReference type="Pfam" id="PF08245">
    <property type="entry name" value="Mur_ligase_M"/>
    <property type="match status" value="1"/>
</dbReference>
<keyword evidence="6 10" id="KW-0067">ATP-binding</keyword>
<evidence type="ECO:0000256" key="10">
    <source>
        <dbReference type="PIRNR" id="PIRNR001563"/>
    </source>
</evidence>
<dbReference type="NCBIfam" id="TIGR01499">
    <property type="entry name" value="folC"/>
    <property type="match status" value="1"/>
</dbReference>
<feature type="domain" description="Mur ligase C-terminal" evidence="11">
    <location>
        <begin position="304"/>
        <end position="426"/>
    </location>
</feature>
<dbReference type="InterPro" id="IPR036615">
    <property type="entry name" value="Mur_ligase_C_dom_sf"/>
</dbReference>
<dbReference type="SUPFAM" id="SSF53623">
    <property type="entry name" value="MurD-like peptide ligases, catalytic domain"/>
    <property type="match status" value="1"/>
</dbReference>
<reference evidence="13 14" key="1">
    <citation type="submission" date="2019-11" db="EMBL/GenBank/DDBJ databases">
        <title>Lactobacillus sp. nov. CRM56-3, isolated from fermented tea leaves.</title>
        <authorList>
            <person name="Phuengjayaem S."/>
            <person name="Tanasupawat S."/>
        </authorList>
    </citation>
    <scope>NUCLEOTIDE SEQUENCE [LARGE SCALE GENOMIC DNA]</scope>
    <source>
        <strain evidence="13 14">CRM56-3</strain>
    </source>
</reference>
<dbReference type="PIRSF" id="PIRSF001563">
    <property type="entry name" value="Folylpolyglu_synth"/>
    <property type="match status" value="1"/>
</dbReference>
<dbReference type="SUPFAM" id="SSF53244">
    <property type="entry name" value="MurD-like peptide ligases, peptide-binding domain"/>
    <property type="match status" value="1"/>
</dbReference>
<evidence type="ECO:0000313" key="14">
    <source>
        <dbReference type="Proteomes" id="UP000466388"/>
    </source>
</evidence>
<dbReference type="EC" id="6.3.2.17" evidence="2"/>
<sequence length="440" mass="48417">MDQQTVHEMYQKLIKQFNQARLVGETNRVPLLRKIVAALGHPEKYYHVIHIAGTNGKGSTGAMLSAILEQQGFHVGRFNSPAVLNDREQIQFDHQWISEAQFIDSYTEIKPVIKQLGLAVTDISIFEWQFLISLIWYRNQRADYVILEAGLGGLTDATNAISAPQLTVFTKIAMDHMQILGDTLTKIATQKSKIIKPGTIAVTLAEQKPAAMQVLRDEAEKQNVRLIAPKTTIAVQQRSLTGMVIDLHSDLFDWSGLNTNVIGDFQVQNLTLVLTAIAVLRQQRVVIKDDAVLNGLQHVMLPDRLSVIDQQPLTVVDVAHNPDGMTALTTSLKHLVGQQPMTWVIGFLADKAVTAMLQLLLPLASQVLTVTPDNPQRALSAAELATQIHNLKPDVKVNAMPNMATAMVQARKDLPANGLIVVAGSFYVARELAAMEAAND</sequence>
<feature type="domain" description="Mur ligase central" evidence="12">
    <location>
        <begin position="138"/>
        <end position="276"/>
    </location>
</feature>
<evidence type="ECO:0000256" key="8">
    <source>
        <dbReference type="ARBA" id="ARBA00030592"/>
    </source>
</evidence>
<keyword evidence="5 10" id="KW-0547">Nucleotide-binding</keyword>
<evidence type="ECO:0000259" key="12">
    <source>
        <dbReference type="Pfam" id="PF08245"/>
    </source>
</evidence>
<evidence type="ECO:0000256" key="6">
    <source>
        <dbReference type="ARBA" id="ARBA00022840"/>
    </source>
</evidence>
<dbReference type="AlphaFoldDB" id="A0A7X2XWK8"/>
<dbReference type="Pfam" id="PF02875">
    <property type="entry name" value="Mur_ligase_C"/>
    <property type="match status" value="1"/>
</dbReference>
<dbReference type="PANTHER" id="PTHR11136">
    <property type="entry name" value="FOLYLPOLYGLUTAMATE SYNTHASE-RELATED"/>
    <property type="match status" value="1"/>
</dbReference>
<dbReference type="Proteomes" id="UP000466388">
    <property type="component" value="Unassembled WGS sequence"/>
</dbReference>
<keyword evidence="14" id="KW-1185">Reference proteome</keyword>
<dbReference type="RefSeq" id="WP_343031872.1">
    <property type="nucleotide sequence ID" value="NZ_WNJO01000011.1"/>
</dbReference>
<comment type="similarity">
    <text evidence="1 10">Belongs to the folylpolyglutamate synthase family.</text>
</comment>
<dbReference type="InterPro" id="IPR036565">
    <property type="entry name" value="Mur-like_cat_sf"/>
</dbReference>
<dbReference type="GO" id="GO:0005737">
    <property type="term" value="C:cytoplasm"/>
    <property type="evidence" value="ECO:0007669"/>
    <property type="project" value="TreeGrafter"/>
</dbReference>
<evidence type="ECO:0000256" key="2">
    <source>
        <dbReference type="ARBA" id="ARBA00013025"/>
    </source>
</evidence>
<evidence type="ECO:0000256" key="7">
    <source>
        <dbReference type="ARBA" id="ARBA00022842"/>
    </source>
</evidence>
<evidence type="ECO:0000256" key="9">
    <source>
        <dbReference type="ARBA" id="ARBA00047493"/>
    </source>
</evidence>
<gene>
    <name evidence="13" type="ORF">GM612_09430</name>
</gene>
<evidence type="ECO:0000256" key="3">
    <source>
        <dbReference type="ARBA" id="ARBA00022598"/>
    </source>
</evidence>
<name>A0A7X2XWK8_9LACO</name>
<proteinExistence type="inferred from homology"/>
<keyword evidence="3 10" id="KW-0436">Ligase</keyword>
<organism evidence="13 14">
    <name type="scientific">Secundilactobacillus folii</name>
    <dbReference type="NCBI Taxonomy" id="2678357"/>
    <lineage>
        <taxon>Bacteria</taxon>
        <taxon>Bacillati</taxon>
        <taxon>Bacillota</taxon>
        <taxon>Bacilli</taxon>
        <taxon>Lactobacillales</taxon>
        <taxon>Lactobacillaceae</taxon>
        <taxon>Secundilactobacillus</taxon>
    </lineage>
</organism>
<evidence type="ECO:0000256" key="1">
    <source>
        <dbReference type="ARBA" id="ARBA00008276"/>
    </source>
</evidence>
<dbReference type="InterPro" id="IPR001645">
    <property type="entry name" value="Folylpolyglutamate_synth"/>
</dbReference>
<evidence type="ECO:0000259" key="11">
    <source>
        <dbReference type="Pfam" id="PF02875"/>
    </source>
</evidence>
<keyword evidence="7" id="KW-0460">Magnesium</keyword>
<comment type="caution">
    <text evidence="13">The sequence shown here is derived from an EMBL/GenBank/DDBJ whole genome shotgun (WGS) entry which is preliminary data.</text>
</comment>
<dbReference type="InterPro" id="IPR004101">
    <property type="entry name" value="Mur_ligase_C"/>
</dbReference>
<accession>A0A7X2XWK8</accession>
<dbReference type="Gene3D" id="3.40.1190.10">
    <property type="entry name" value="Mur-like, catalytic domain"/>
    <property type="match status" value="1"/>
</dbReference>
<dbReference type="InterPro" id="IPR013221">
    <property type="entry name" value="Mur_ligase_cen"/>
</dbReference>
<keyword evidence="4" id="KW-0479">Metal-binding</keyword>
<comment type="catalytic activity">
    <reaction evidence="9">
        <text>(6S)-5,6,7,8-tetrahydrofolyl-(gamma-L-Glu)(n) + L-glutamate + ATP = (6S)-5,6,7,8-tetrahydrofolyl-(gamma-L-Glu)(n+1) + ADP + phosphate + H(+)</text>
        <dbReference type="Rhea" id="RHEA:10580"/>
        <dbReference type="Rhea" id="RHEA-COMP:14738"/>
        <dbReference type="Rhea" id="RHEA-COMP:14740"/>
        <dbReference type="ChEBI" id="CHEBI:15378"/>
        <dbReference type="ChEBI" id="CHEBI:29985"/>
        <dbReference type="ChEBI" id="CHEBI:30616"/>
        <dbReference type="ChEBI" id="CHEBI:43474"/>
        <dbReference type="ChEBI" id="CHEBI:141005"/>
        <dbReference type="ChEBI" id="CHEBI:456216"/>
        <dbReference type="EC" id="6.3.2.17"/>
    </reaction>
</comment>
<evidence type="ECO:0000313" key="13">
    <source>
        <dbReference type="EMBL" id="MTV82865.1"/>
    </source>
</evidence>
<dbReference type="EMBL" id="WNJO01000011">
    <property type="protein sequence ID" value="MTV82865.1"/>
    <property type="molecule type" value="Genomic_DNA"/>
</dbReference>
<dbReference type="PANTHER" id="PTHR11136:SF0">
    <property type="entry name" value="DIHYDROFOLATE SYNTHETASE-RELATED"/>
    <property type="match status" value="1"/>
</dbReference>
<evidence type="ECO:0000256" key="4">
    <source>
        <dbReference type="ARBA" id="ARBA00022723"/>
    </source>
</evidence>
<protein>
    <recommendedName>
        <fullName evidence="2">tetrahydrofolate synthase</fullName>
        <ecNumber evidence="2">6.3.2.17</ecNumber>
    </recommendedName>
    <alternativeName>
        <fullName evidence="8">Tetrahydrofolylpolyglutamate synthase</fullName>
    </alternativeName>
</protein>
<dbReference type="Gene3D" id="3.90.190.20">
    <property type="entry name" value="Mur ligase, C-terminal domain"/>
    <property type="match status" value="1"/>
</dbReference>
<evidence type="ECO:0000256" key="5">
    <source>
        <dbReference type="ARBA" id="ARBA00022741"/>
    </source>
</evidence>
<dbReference type="GO" id="GO:0008841">
    <property type="term" value="F:dihydrofolate synthase activity"/>
    <property type="evidence" value="ECO:0007669"/>
    <property type="project" value="TreeGrafter"/>
</dbReference>
<dbReference type="GO" id="GO:0046872">
    <property type="term" value="F:metal ion binding"/>
    <property type="evidence" value="ECO:0007669"/>
    <property type="project" value="UniProtKB-KW"/>
</dbReference>